<dbReference type="Proteomes" id="UP000279307">
    <property type="component" value="Chromosome 10"/>
</dbReference>
<protein>
    <submittedName>
        <fullName evidence="2">Uncharacterized protein</fullName>
    </submittedName>
</protein>
<comment type="caution">
    <text evidence="2">The sequence shown here is derived from an EMBL/GenBank/DDBJ whole genome shotgun (WGS) entry which is preliminary data.</text>
</comment>
<gene>
    <name evidence="2" type="ORF">DMN91_010026</name>
</gene>
<keyword evidence="1" id="KW-1133">Transmembrane helix</keyword>
<proteinExistence type="predicted"/>
<sequence length="118" mass="13089">MCCSKKLVCYLTIGLLRCAKKSICNDLSLSFFKQLRAVLMGIFLEEVEARRKILRGRKTITRRYYRGTAIPAWAIVVLTGVGMLLLGGGLYAALQKFVVDAADTGESHSYQPALQIES</sequence>
<dbReference type="EMBL" id="QOIP01000010">
    <property type="protein sequence ID" value="RLU17789.1"/>
    <property type="molecule type" value="Genomic_DNA"/>
</dbReference>
<evidence type="ECO:0000256" key="1">
    <source>
        <dbReference type="SAM" id="Phobius"/>
    </source>
</evidence>
<accession>A0A3L8DD20</accession>
<dbReference type="OrthoDB" id="7779986at2759"/>
<evidence type="ECO:0000313" key="2">
    <source>
        <dbReference type="EMBL" id="RLU17789.1"/>
    </source>
</evidence>
<dbReference type="AlphaFoldDB" id="A0A3L8DD20"/>
<reference evidence="2" key="1">
    <citation type="journal article" date="2018" name="Genome Res.">
        <title>The genomic architecture and molecular evolution of ant odorant receptors.</title>
        <authorList>
            <person name="McKenzie S.K."/>
            <person name="Kronauer D.J.C."/>
        </authorList>
    </citation>
    <scope>NUCLEOTIDE SEQUENCE [LARGE SCALE GENOMIC DNA]</scope>
    <source>
        <strain evidence="2">Clonal line C1</strain>
    </source>
</reference>
<reference evidence="2" key="2">
    <citation type="submission" date="2018-07" db="EMBL/GenBank/DDBJ databases">
        <authorList>
            <person name="Mckenzie S.K."/>
            <person name="Kronauer D.J.C."/>
        </authorList>
    </citation>
    <scope>NUCLEOTIDE SEQUENCE</scope>
    <source>
        <strain evidence="2">Clonal line C1</strain>
    </source>
</reference>
<organism evidence="2">
    <name type="scientific">Ooceraea biroi</name>
    <name type="common">Clonal raider ant</name>
    <name type="synonym">Cerapachys biroi</name>
    <dbReference type="NCBI Taxonomy" id="2015173"/>
    <lineage>
        <taxon>Eukaryota</taxon>
        <taxon>Metazoa</taxon>
        <taxon>Ecdysozoa</taxon>
        <taxon>Arthropoda</taxon>
        <taxon>Hexapoda</taxon>
        <taxon>Insecta</taxon>
        <taxon>Pterygota</taxon>
        <taxon>Neoptera</taxon>
        <taxon>Endopterygota</taxon>
        <taxon>Hymenoptera</taxon>
        <taxon>Apocrita</taxon>
        <taxon>Aculeata</taxon>
        <taxon>Formicoidea</taxon>
        <taxon>Formicidae</taxon>
        <taxon>Dorylinae</taxon>
        <taxon>Ooceraea</taxon>
    </lineage>
</organism>
<keyword evidence="1" id="KW-0812">Transmembrane</keyword>
<feature type="transmembrane region" description="Helical" evidence="1">
    <location>
        <begin position="70"/>
        <end position="94"/>
    </location>
</feature>
<name>A0A3L8DD20_OOCBI</name>
<keyword evidence="1" id="KW-0472">Membrane</keyword>